<sequence length="154" mass="17882">MWSDSKTALNWIRNDKDSFKVHVQARVSEIQDTFSPELFHFVPGKQNPADALTKHITVNCLKIWHQGPSFPYSKDWPEDPQDIYINVRNDPVIKETKRLGRKCNGNIGIICMDFEEDDSLKTLGVKLEDTLVWKHVLNKVNKEDRKYGSKIEGR</sequence>
<keyword evidence="2" id="KW-1185">Reference proteome</keyword>
<protein>
    <submittedName>
        <fullName evidence="1">(salmon louse) hypothetical protein</fullName>
    </submittedName>
</protein>
<dbReference type="PANTHER" id="PTHR47331">
    <property type="entry name" value="PHD-TYPE DOMAIN-CONTAINING PROTEIN"/>
    <property type="match status" value="1"/>
</dbReference>
<name>A0A7R8D2K6_LEPSM</name>
<dbReference type="PANTHER" id="PTHR47331:SF6">
    <property type="entry name" value="DOUBLECORTIN DOMAIN-CONTAINING PROTEIN"/>
    <property type="match status" value="1"/>
</dbReference>
<reference evidence="1" key="1">
    <citation type="submission" date="2021-02" db="EMBL/GenBank/DDBJ databases">
        <authorList>
            <person name="Bekaert M."/>
        </authorList>
    </citation>
    <scope>NUCLEOTIDE SEQUENCE</scope>
    <source>
        <strain evidence="1">IoA-00</strain>
    </source>
</reference>
<accession>A0A7R8D2K6</accession>
<dbReference type="EMBL" id="HG994586">
    <property type="protein sequence ID" value="CAF3006665.1"/>
    <property type="molecule type" value="Genomic_DNA"/>
</dbReference>
<gene>
    <name evidence="1" type="ORF">LSAA_13320</name>
</gene>
<proteinExistence type="predicted"/>
<dbReference type="Proteomes" id="UP000675881">
    <property type="component" value="Chromosome 7"/>
</dbReference>
<evidence type="ECO:0000313" key="2">
    <source>
        <dbReference type="Proteomes" id="UP000675881"/>
    </source>
</evidence>
<dbReference type="AlphaFoldDB" id="A0A7R8D2K6"/>
<evidence type="ECO:0000313" key="1">
    <source>
        <dbReference type="EMBL" id="CAF3006665.1"/>
    </source>
</evidence>
<organism evidence="1 2">
    <name type="scientific">Lepeophtheirus salmonis</name>
    <name type="common">Salmon louse</name>
    <name type="synonym">Caligus salmonis</name>
    <dbReference type="NCBI Taxonomy" id="72036"/>
    <lineage>
        <taxon>Eukaryota</taxon>
        <taxon>Metazoa</taxon>
        <taxon>Ecdysozoa</taxon>
        <taxon>Arthropoda</taxon>
        <taxon>Crustacea</taxon>
        <taxon>Multicrustacea</taxon>
        <taxon>Hexanauplia</taxon>
        <taxon>Copepoda</taxon>
        <taxon>Siphonostomatoida</taxon>
        <taxon>Caligidae</taxon>
        <taxon>Lepeophtheirus</taxon>
    </lineage>
</organism>